<protein>
    <submittedName>
        <fullName evidence="2">Uncharacterized protein</fullName>
    </submittedName>
</protein>
<proteinExistence type="predicted"/>
<dbReference type="AlphaFoldDB" id="A0A2I0WC08"/>
<sequence length="652" mass="72379">MIGYIKKECVKNSMEAKLCHNLLEKVDNPDNPSKVEETQVKLIEDTYNDKIGYYPWVLLNYGRKRFKNPIFKQFNLHLEEFAVRRESKLVNSKENVVDKPDAGKVSISFNIPINGNKINALFDVAKEGELIQSKLGDVMFFEVTDATGASGLIPLNGDIVEMGSKEAFGDGKSSFVQVAKTMAKTSMPLNVNEGGNLSSKKESEVIGVWVEGSSGMFFQKIEYERIPNFCFNYGMIGYIKKDCVKNSMEDKLGSNLLEKVDNPDNPTMVEETHEKLIEDAYNDKIGYSPWVLVNYGRKRFKNPIFKQFNQHLVEVDVRRESKLVNYKENVGDLINSVQVDKLDAGKVSVSCNIPITASAICSGLLMGYGGGDRRSPPCHPSRSGGGGEGGGSDRERKGANRGVGGRSGSRDGGRIIAGTEAGNSDGRCGERRRSFGSTRGLAKIGAGGSRLVQDRSNADVWGAEPEASRQGTDASQLNTCGIVISSSDGFRGKRIMRWRMWCCMILRSRMKSWRYARRGDIQEGLLNPKKEELRDSNERGEVVQNMDTPAQELSVNAVNFGGMSHSYNLMMVGRRNWKDINKVMSPSQKLIPKLLKFSESKSGVLKPKLNQGRNSIVTKEIAQIGSILKMPRMRRKANDAELSASTFEHLLV</sequence>
<evidence type="ECO:0000256" key="1">
    <source>
        <dbReference type="SAM" id="MobiDB-lite"/>
    </source>
</evidence>
<feature type="region of interest" description="Disordered" evidence="1">
    <location>
        <begin position="372"/>
        <end position="441"/>
    </location>
</feature>
<name>A0A2I0WC08_9ASPA</name>
<dbReference type="EMBL" id="KZ502768">
    <property type="protein sequence ID" value="PKU73188.1"/>
    <property type="molecule type" value="Genomic_DNA"/>
</dbReference>
<evidence type="ECO:0000313" key="2">
    <source>
        <dbReference type="EMBL" id="PKU73188.1"/>
    </source>
</evidence>
<keyword evidence="3" id="KW-1185">Reference proteome</keyword>
<reference evidence="2 3" key="1">
    <citation type="journal article" date="2016" name="Sci. Rep.">
        <title>The Dendrobium catenatum Lindl. genome sequence provides insights into polysaccharide synthase, floral development and adaptive evolution.</title>
        <authorList>
            <person name="Zhang G.Q."/>
            <person name="Xu Q."/>
            <person name="Bian C."/>
            <person name="Tsai W.C."/>
            <person name="Yeh C.M."/>
            <person name="Liu K.W."/>
            <person name="Yoshida K."/>
            <person name="Zhang L.S."/>
            <person name="Chang S.B."/>
            <person name="Chen F."/>
            <person name="Shi Y."/>
            <person name="Su Y.Y."/>
            <person name="Zhang Y.Q."/>
            <person name="Chen L.J."/>
            <person name="Yin Y."/>
            <person name="Lin M."/>
            <person name="Huang H."/>
            <person name="Deng H."/>
            <person name="Wang Z.W."/>
            <person name="Zhu S.L."/>
            <person name="Zhao X."/>
            <person name="Deng C."/>
            <person name="Niu S.C."/>
            <person name="Huang J."/>
            <person name="Wang M."/>
            <person name="Liu G.H."/>
            <person name="Yang H.J."/>
            <person name="Xiao X.J."/>
            <person name="Hsiao Y.Y."/>
            <person name="Wu W.L."/>
            <person name="Chen Y.Y."/>
            <person name="Mitsuda N."/>
            <person name="Ohme-Takagi M."/>
            <person name="Luo Y.B."/>
            <person name="Van de Peer Y."/>
            <person name="Liu Z.J."/>
        </authorList>
    </citation>
    <scope>NUCLEOTIDE SEQUENCE [LARGE SCALE GENOMIC DNA]</scope>
    <source>
        <tissue evidence="2">The whole plant</tissue>
    </source>
</reference>
<accession>A0A2I0WC08</accession>
<organism evidence="2 3">
    <name type="scientific">Dendrobium catenatum</name>
    <dbReference type="NCBI Taxonomy" id="906689"/>
    <lineage>
        <taxon>Eukaryota</taxon>
        <taxon>Viridiplantae</taxon>
        <taxon>Streptophyta</taxon>
        <taxon>Embryophyta</taxon>
        <taxon>Tracheophyta</taxon>
        <taxon>Spermatophyta</taxon>
        <taxon>Magnoliopsida</taxon>
        <taxon>Liliopsida</taxon>
        <taxon>Asparagales</taxon>
        <taxon>Orchidaceae</taxon>
        <taxon>Epidendroideae</taxon>
        <taxon>Malaxideae</taxon>
        <taxon>Dendrobiinae</taxon>
        <taxon>Dendrobium</taxon>
    </lineage>
</organism>
<evidence type="ECO:0000313" key="3">
    <source>
        <dbReference type="Proteomes" id="UP000233837"/>
    </source>
</evidence>
<reference evidence="2 3" key="2">
    <citation type="journal article" date="2017" name="Nature">
        <title>The Apostasia genome and the evolution of orchids.</title>
        <authorList>
            <person name="Zhang G.Q."/>
            <person name="Liu K.W."/>
            <person name="Li Z."/>
            <person name="Lohaus R."/>
            <person name="Hsiao Y.Y."/>
            <person name="Niu S.C."/>
            <person name="Wang J.Y."/>
            <person name="Lin Y.C."/>
            <person name="Xu Q."/>
            <person name="Chen L.J."/>
            <person name="Yoshida K."/>
            <person name="Fujiwara S."/>
            <person name="Wang Z.W."/>
            <person name="Zhang Y.Q."/>
            <person name="Mitsuda N."/>
            <person name="Wang M."/>
            <person name="Liu G.H."/>
            <person name="Pecoraro L."/>
            <person name="Huang H.X."/>
            <person name="Xiao X.J."/>
            <person name="Lin M."/>
            <person name="Wu X.Y."/>
            <person name="Wu W.L."/>
            <person name="Chen Y.Y."/>
            <person name="Chang S.B."/>
            <person name="Sakamoto S."/>
            <person name="Ohme-Takagi M."/>
            <person name="Yagi M."/>
            <person name="Zeng S.J."/>
            <person name="Shen C.Y."/>
            <person name="Yeh C.M."/>
            <person name="Luo Y.B."/>
            <person name="Tsai W.C."/>
            <person name="Van de Peer Y."/>
            <person name="Liu Z.J."/>
        </authorList>
    </citation>
    <scope>NUCLEOTIDE SEQUENCE [LARGE SCALE GENOMIC DNA]</scope>
    <source>
        <tissue evidence="2">The whole plant</tissue>
    </source>
</reference>
<gene>
    <name evidence="2" type="ORF">MA16_Dca026819</name>
</gene>
<dbReference type="Proteomes" id="UP000233837">
    <property type="component" value="Unassembled WGS sequence"/>
</dbReference>